<evidence type="ECO:0000313" key="4">
    <source>
        <dbReference type="EMBL" id="KAG2886019.1"/>
    </source>
</evidence>
<dbReference type="EMBL" id="RCMI01001988">
    <property type="protein sequence ID" value="KAG2879545.1"/>
    <property type="molecule type" value="Genomic_DNA"/>
</dbReference>
<proteinExistence type="predicted"/>
<dbReference type="Proteomes" id="UP000774804">
    <property type="component" value="Unassembled WGS sequence"/>
</dbReference>
<dbReference type="AlphaFoldDB" id="A0A8T1AFF9"/>
<dbReference type="EMBL" id="RCMK01001979">
    <property type="protein sequence ID" value="KAG2886019.1"/>
    <property type="molecule type" value="Genomic_DNA"/>
</dbReference>
<sequence>MIVSYMTLLVAIFPRLLMDNVRSENVHLDAADRSDVDLFHIIWACLAAALLRGIFSQPSKKAGPHGDDLTRSFFQLTLPNSPREALTGMEKVSGE</sequence>
<protein>
    <submittedName>
        <fullName evidence="3">Uncharacterized protein</fullName>
    </submittedName>
</protein>
<feature type="signal peptide" evidence="1">
    <location>
        <begin position="1"/>
        <end position="23"/>
    </location>
</feature>
<name>A0A8T1AFF9_9STRA</name>
<feature type="chain" id="PRO_5036435325" evidence="1">
    <location>
        <begin position="24"/>
        <end position="95"/>
    </location>
</feature>
<keyword evidence="1" id="KW-0732">Signal</keyword>
<organism evidence="3 5">
    <name type="scientific">Phytophthora cactorum</name>
    <dbReference type="NCBI Taxonomy" id="29920"/>
    <lineage>
        <taxon>Eukaryota</taxon>
        <taxon>Sar</taxon>
        <taxon>Stramenopiles</taxon>
        <taxon>Oomycota</taxon>
        <taxon>Peronosporomycetes</taxon>
        <taxon>Peronosporales</taxon>
        <taxon>Peronosporaceae</taxon>
        <taxon>Phytophthora</taxon>
    </lineage>
</organism>
<dbReference type="Proteomes" id="UP000736787">
    <property type="component" value="Unassembled WGS sequence"/>
</dbReference>
<evidence type="ECO:0000256" key="1">
    <source>
        <dbReference type="SAM" id="SignalP"/>
    </source>
</evidence>
<dbReference type="Proteomes" id="UP000735874">
    <property type="component" value="Unassembled WGS sequence"/>
</dbReference>
<comment type="caution">
    <text evidence="3">The sequence shown here is derived from an EMBL/GenBank/DDBJ whole genome shotgun (WGS) entry which is preliminary data.</text>
</comment>
<gene>
    <name evidence="2" type="ORF">PC113_g21818</name>
    <name evidence="3" type="ORF">PC115_g22766</name>
    <name evidence="4" type="ORF">PC117_g25450</name>
</gene>
<evidence type="ECO:0000313" key="5">
    <source>
        <dbReference type="Proteomes" id="UP000774804"/>
    </source>
</evidence>
<dbReference type="EMBL" id="RCMG01001489">
    <property type="protein sequence ID" value="KAG2826148.1"/>
    <property type="molecule type" value="Genomic_DNA"/>
</dbReference>
<accession>A0A8T1AFF9</accession>
<evidence type="ECO:0000313" key="3">
    <source>
        <dbReference type="EMBL" id="KAG2879545.1"/>
    </source>
</evidence>
<reference evidence="3" key="1">
    <citation type="submission" date="2018-10" db="EMBL/GenBank/DDBJ databases">
        <title>Effector identification in a new, highly contiguous assembly of the strawberry crown rot pathogen Phytophthora cactorum.</title>
        <authorList>
            <person name="Armitage A.D."/>
            <person name="Nellist C.F."/>
            <person name="Bates H."/>
            <person name="Vickerstaff R.J."/>
            <person name="Harrison R.J."/>
        </authorList>
    </citation>
    <scope>NUCLEOTIDE SEQUENCE</scope>
    <source>
        <strain evidence="2">15-7</strain>
        <strain evidence="3">4032</strain>
        <strain evidence="4">4040</strain>
    </source>
</reference>
<evidence type="ECO:0000313" key="2">
    <source>
        <dbReference type="EMBL" id="KAG2826148.1"/>
    </source>
</evidence>